<evidence type="ECO:0000259" key="3">
    <source>
        <dbReference type="PROSITE" id="PS50977"/>
    </source>
</evidence>
<protein>
    <submittedName>
        <fullName evidence="4">TetR/AcrR family transcriptional regulator</fullName>
    </submittedName>
</protein>
<feature type="domain" description="HTH tetR-type" evidence="3">
    <location>
        <begin position="16"/>
        <end position="76"/>
    </location>
</feature>
<dbReference type="Pfam" id="PF14246">
    <property type="entry name" value="TetR_C_7"/>
    <property type="match status" value="1"/>
</dbReference>
<dbReference type="InterPro" id="IPR039536">
    <property type="entry name" value="TetR_C_Proteobacteria"/>
</dbReference>
<dbReference type="InterPro" id="IPR050109">
    <property type="entry name" value="HTH-type_TetR-like_transc_reg"/>
</dbReference>
<name>A0ABY2L257_9LEPT</name>
<organism evidence="4 5">
    <name type="scientific">Leptospira bouyouniensis</name>
    <dbReference type="NCBI Taxonomy" id="2484911"/>
    <lineage>
        <taxon>Bacteria</taxon>
        <taxon>Pseudomonadati</taxon>
        <taxon>Spirochaetota</taxon>
        <taxon>Spirochaetia</taxon>
        <taxon>Leptospirales</taxon>
        <taxon>Leptospiraceae</taxon>
        <taxon>Leptospira</taxon>
    </lineage>
</organism>
<feature type="DNA-binding region" description="H-T-H motif" evidence="2">
    <location>
        <begin position="39"/>
        <end position="58"/>
    </location>
</feature>
<dbReference type="PANTHER" id="PTHR30055">
    <property type="entry name" value="HTH-TYPE TRANSCRIPTIONAL REGULATOR RUTR"/>
    <property type="match status" value="1"/>
</dbReference>
<dbReference type="Proteomes" id="UP000297617">
    <property type="component" value="Unassembled WGS sequence"/>
</dbReference>
<comment type="caution">
    <text evidence="4">The sequence shown here is derived from an EMBL/GenBank/DDBJ whole genome shotgun (WGS) entry which is preliminary data.</text>
</comment>
<keyword evidence="1 2" id="KW-0238">DNA-binding</keyword>
<dbReference type="InterPro" id="IPR001647">
    <property type="entry name" value="HTH_TetR"/>
</dbReference>
<dbReference type="Pfam" id="PF00440">
    <property type="entry name" value="TetR_N"/>
    <property type="match status" value="1"/>
</dbReference>
<dbReference type="PROSITE" id="PS50977">
    <property type="entry name" value="HTH_TETR_2"/>
    <property type="match status" value="1"/>
</dbReference>
<evidence type="ECO:0000313" key="4">
    <source>
        <dbReference type="EMBL" id="TGK46971.1"/>
    </source>
</evidence>
<evidence type="ECO:0000256" key="2">
    <source>
        <dbReference type="PROSITE-ProRule" id="PRU00335"/>
    </source>
</evidence>
<reference evidence="5" key="1">
    <citation type="journal article" date="2019" name="PLoS Negl. Trop. Dis.">
        <title>Revisiting the worldwide diversity of Leptospira species in the environment.</title>
        <authorList>
            <person name="Vincent A.T."/>
            <person name="Schiettekatte O."/>
            <person name="Bourhy P."/>
            <person name="Veyrier F.J."/>
            <person name="Picardeau M."/>
        </authorList>
    </citation>
    <scope>NUCLEOTIDE SEQUENCE [LARGE SCALE GENOMIC DNA]</scope>
    <source>
        <strain evidence="5">201800295</strain>
    </source>
</reference>
<proteinExistence type="predicted"/>
<dbReference type="InterPro" id="IPR009057">
    <property type="entry name" value="Homeodomain-like_sf"/>
</dbReference>
<dbReference type="PRINTS" id="PR00455">
    <property type="entry name" value="HTHTETR"/>
</dbReference>
<accession>A0ABY2L257</accession>
<sequence length="217" mass="24895">MSSFLVNKVGRMNLYDEKHQLILNTATQVFLRKGYLATNMEEIATEASVSKQTVYKHFTSKEALFIEIITNLTSRKTEESYNTLPVIDAVTDVRKFLVDYALAELSTLLTPEVIQLRRLVIGEAERFPNLAAIYFKNGPQVAFEKLSELFAHFCKRNLLQIADIKKAAEDFNWMVLSAYLNKAMFLGESSLPKLKEMRKHAEHSVSIFLKFYGKVEK</sequence>
<dbReference type="Gene3D" id="1.10.357.10">
    <property type="entry name" value="Tetracycline Repressor, domain 2"/>
    <property type="match status" value="1"/>
</dbReference>
<evidence type="ECO:0000313" key="5">
    <source>
        <dbReference type="Proteomes" id="UP000297617"/>
    </source>
</evidence>
<dbReference type="PANTHER" id="PTHR30055:SF146">
    <property type="entry name" value="HTH-TYPE TRANSCRIPTIONAL DUAL REGULATOR CECR"/>
    <property type="match status" value="1"/>
</dbReference>
<dbReference type="SUPFAM" id="SSF46689">
    <property type="entry name" value="Homeodomain-like"/>
    <property type="match status" value="1"/>
</dbReference>
<keyword evidence="5" id="KW-1185">Reference proteome</keyword>
<evidence type="ECO:0000256" key="1">
    <source>
        <dbReference type="ARBA" id="ARBA00023125"/>
    </source>
</evidence>
<dbReference type="RefSeq" id="WP_135754741.1">
    <property type="nucleotide sequence ID" value="NZ_RQFD01000016.1"/>
</dbReference>
<dbReference type="EMBL" id="RQFD01000016">
    <property type="protein sequence ID" value="TGK46971.1"/>
    <property type="molecule type" value="Genomic_DNA"/>
</dbReference>
<gene>
    <name evidence="4" type="ORF">EHQ10_16660</name>
</gene>